<dbReference type="RefSeq" id="WP_184869263.1">
    <property type="nucleotide sequence ID" value="NZ_BAAAWY010000004.1"/>
</dbReference>
<dbReference type="Proteomes" id="UP000585638">
    <property type="component" value="Unassembled WGS sequence"/>
</dbReference>
<evidence type="ECO:0000256" key="1">
    <source>
        <dbReference type="SAM" id="MobiDB-lite"/>
    </source>
</evidence>
<feature type="compositionally biased region" description="Basic and acidic residues" evidence="1">
    <location>
        <begin position="7"/>
        <end position="16"/>
    </location>
</feature>
<feature type="region of interest" description="Disordered" evidence="1">
    <location>
        <begin position="1"/>
        <end position="20"/>
    </location>
</feature>
<sequence>MGTLSPHHVDAAEHGRLAPGGPAGLVSFAWPSGDKALSIGMVGGVPR</sequence>
<organism evidence="2 3">
    <name type="scientific">Kutzneria kofuensis</name>
    <dbReference type="NCBI Taxonomy" id="103725"/>
    <lineage>
        <taxon>Bacteria</taxon>
        <taxon>Bacillati</taxon>
        <taxon>Actinomycetota</taxon>
        <taxon>Actinomycetes</taxon>
        <taxon>Pseudonocardiales</taxon>
        <taxon>Pseudonocardiaceae</taxon>
        <taxon>Kutzneria</taxon>
    </lineage>
</organism>
<proteinExistence type="predicted"/>
<gene>
    <name evidence="2" type="ORF">BJ998_008009</name>
</gene>
<comment type="caution">
    <text evidence="2">The sequence shown here is derived from an EMBL/GenBank/DDBJ whole genome shotgun (WGS) entry which is preliminary data.</text>
</comment>
<accession>A0A7W9NL74</accession>
<reference evidence="2 3" key="1">
    <citation type="submission" date="2020-08" db="EMBL/GenBank/DDBJ databases">
        <title>Sequencing the genomes of 1000 actinobacteria strains.</title>
        <authorList>
            <person name="Klenk H.-P."/>
        </authorList>
    </citation>
    <scope>NUCLEOTIDE SEQUENCE [LARGE SCALE GENOMIC DNA]</scope>
    <source>
        <strain evidence="2 3">DSM 43851</strain>
    </source>
</reference>
<name>A0A7W9NL74_9PSEU</name>
<evidence type="ECO:0000313" key="3">
    <source>
        <dbReference type="Proteomes" id="UP000585638"/>
    </source>
</evidence>
<protein>
    <submittedName>
        <fullName evidence="2">Uncharacterized protein</fullName>
    </submittedName>
</protein>
<dbReference type="AlphaFoldDB" id="A0A7W9NL74"/>
<dbReference type="EMBL" id="JACHIR010000002">
    <property type="protein sequence ID" value="MBB5896750.1"/>
    <property type="molecule type" value="Genomic_DNA"/>
</dbReference>
<evidence type="ECO:0000313" key="2">
    <source>
        <dbReference type="EMBL" id="MBB5896750.1"/>
    </source>
</evidence>
<keyword evidence="3" id="KW-1185">Reference proteome</keyword>